<comment type="caution">
    <text evidence="1">The sequence shown here is derived from an EMBL/GenBank/DDBJ whole genome shotgun (WGS) entry which is preliminary data.</text>
</comment>
<dbReference type="AlphaFoldDB" id="A0AAW7X9G3"/>
<accession>A0AAW7X9G3</accession>
<dbReference type="Proteomes" id="UP001169760">
    <property type="component" value="Unassembled WGS sequence"/>
</dbReference>
<dbReference type="EMBL" id="JAUOPB010000009">
    <property type="protein sequence ID" value="MDO6423511.1"/>
    <property type="molecule type" value="Genomic_DNA"/>
</dbReference>
<sequence>MRDPERIEEILTLIRRIWKANPDFRFQQLMYTLQAEYSESNNKIGKVESVEVDGFKKVGYDLFNLEDESFKKYLQHSLDHGCWGKNA</sequence>
<proteinExistence type="predicted"/>
<protein>
    <submittedName>
        <fullName evidence="1">Uncharacterized protein</fullName>
    </submittedName>
</protein>
<dbReference type="RefSeq" id="WP_303493163.1">
    <property type="nucleotide sequence ID" value="NZ_JAUOPB010000009.1"/>
</dbReference>
<evidence type="ECO:0000313" key="2">
    <source>
        <dbReference type="Proteomes" id="UP001169760"/>
    </source>
</evidence>
<gene>
    <name evidence="1" type="ORF">Q4521_13605</name>
</gene>
<organism evidence="1 2">
    <name type="scientific">Saccharophagus degradans</name>
    <dbReference type="NCBI Taxonomy" id="86304"/>
    <lineage>
        <taxon>Bacteria</taxon>
        <taxon>Pseudomonadati</taxon>
        <taxon>Pseudomonadota</taxon>
        <taxon>Gammaproteobacteria</taxon>
        <taxon>Cellvibrionales</taxon>
        <taxon>Cellvibrionaceae</taxon>
        <taxon>Saccharophagus</taxon>
    </lineage>
</organism>
<name>A0AAW7X9G3_9GAMM</name>
<evidence type="ECO:0000313" key="1">
    <source>
        <dbReference type="EMBL" id="MDO6423511.1"/>
    </source>
</evidence>
<reference evidence="1" key="1">
    <citation type="submission" date="2023-07" db="EMBL/GenBank/DDBJ databases">
        <title>Genome content predicts the carbon catabolic preferences of heterotrophic bacteria.</title>
        <authorList>
            <person name="Gralka M."/>
        </authorList>
    </citation>
    <scope>NUCLEOTIDE SEQUENCE</scope>
    <source>
        <strain evidence="1">I3M17_2</strain>
    </source>
</reference>